<evidence type="ECO:0000256" key="12">
    <source>
        <dbReference type="ARBA" id="ARBA00040265"/>
    </source>
</evidence>
<dbReference type="FunFam" id="1.10.225.10:FF:000012">
    <property type="entry name" value="Proactivator polypeptide"/>
    <property type="match status" value="1"/>
</dbReference>
<dbReference type="AlphaFoldDB" id="A0A8U7MRS0"/>
<keyword evidence="3" id="KW-0964">Secreted</keyword>
<dbReference type="SUPFAM" id="SSF47862">
    <property type="entry name" value="Saposin"/>
    <property type="match status" value="5"/>
</dbReference>
<dbReference type="InterPro" id="IPR008373">
    <property type="entry name" value="Saposin"/>
</dbReference>
<evidence type="ECO:0000256" key="8">
    <source>
        <dbReference type="ARBA" id="ARBA00023228"/>
    </source>
</evidence>
<organism evidence="13 14">
    <name type="scientific">Corvus moneduloides</name>
    <name type="common">New Caledonian crow</name>
    <dbReference type="NCBI Taxonomy" id="1196302"/>
    <lineage>
        <taxon>Eukaryota</taxon>
        <taxon>Metazoa</taxon>
        <taxon>Chordata</taxon>
        <taxon>Craniata</taxon>
        <taxon>Vertebrata</taxon>
        <taxon>Euteleostomi</taxon>
        <taxon>Archelosauria</taxon>
        <taxon>Archosauria</taxon>
        <taxon>Dinosauria</taxon>
        <taxon>Saurischia</taxon>
        <taxon>Theropoda</taxon>
        <taxon>Coelurosauria</taxon>
        <taxon>Aves</taxon>
        <taxon>Neognathae</taxon>
        <taxon>Neoaves</taxon>
        <taxon>Telluraves</taxon>
        <taxon>Australaves</taxon>
        <taxon>Passeriformes</taxon>
        <taxon>Corvoidea</taxon>
        <taxon>Corvidae</taxon>
        <taxon>Corvus</taxon>
    </lineage>
</organism>
<evidence type="ECO:0000256" key="10">
    <source>
        <dbReference type="ARBA" id="ARBA00037231"/>
    </source>
</evidence>
<evidence type="ECO:0000256" key="11">
    <source>
        <dbReference type="ARBA" id="ARBA00037606"/>
    </source>
</evidence>
<dbReference type="Pfam" id="PF02199">
    <property type="entry name" value="SapA"/>
    <property type="match status" value="2"/>
</dbReference>
<dbReference type="Pfam" id="PF05184">
    <property type="entry name" value="SapB_1"/>
    <property type="match status" value="3"/>
</dbReference>
<dbReference type="PROSITE" id="PS50015">
    <property type="entry name" value="SAP_B"/>
    <property type="match status" value="4"/>
</dbReference>
<evidence type="ECO:0000256" key="3">
    <source>
        <dbReference type="ARBA" id="ARBA00022525"/>
    </source>
</evidence>
<evidence type="ECO:0000313" key="14">
    <source>
        <dbReference type="Proteomes" id="UP000694553"/>
    </source>
</evidence>
<protein>
    <recommendedName>
        <fullName evidence="12">Prosaposin</fullName>
    </recommendedName>
</protein>
<dbReference type="InterPro" id="IPR007856">
    <property type="entry name" value="SapB_1"/>
</dbReference>
<dbReference type="PROSITE" id="PS51110">
    <property type="entry name" value="SAP_A"/>
    <property type="match status" value="2"/>
</dbReference>
<evidence type="ECO:0000256" key="6">
    <source>
        <dbReference type="ARBA" id="ARBA00023157"/>
    </source>
</evidence>
<sequence>MLVCASMRCCQPGRSMCGDSCLGDFHCLRAEPVEAKIASKAFLFSGLTPPSPVAGARRGLRGAAAPAFRTQTQGRHFALPRDAPTRPRPSPLSRQCACAGGGAVCARARPRPYIRVGAAGAGGAALQTDNEAVIMARPLILGLLSLLGLLAAAVASPVLWQKECVKGPEVWCQSIRTASQCGAVKHCQQNVWNKPAVSSIPCDLCKELVTVAGKVLKDNGTEDEIRSYLEKTCEFLPDPGLVSECKEIVDSYLPVIMDMIKEELDKPEVVCSALALCQSLQKHLAAMKLQKQLQTNKIPELDFSELASPFMANVPLLLYPQDKPKQKLKASGDVCQDCIQLVTDVQEAVKTNSSFVKSLVAHAKEECDRLGPGMSDMCKTYISEYSDLAIQMMMHMAVFSNARNCFCLQNVMFLAALKKQPKDICAMVGFCSSVKSVPLQPLVPAHVVHEVKMETVEEMLSSIKKAVVQEKTFSLCEICETMVKEVTGLLESNKTEEEIVHEMEVVCRLFPGSVKDQCKDFIEVYGQAVIDMLLEATNPEAVCAMLKCCAAGKLPQQPVVVKPAGGFCDICKMVVAYADKELEKNATTAEIEALLEKVCHFLPESVSDQCVQFVEQYEPVVVQLLAEVMDPTFVCTKLGVCESTKEPLLGNDACVWGPGYWCKNMDTAAQCNAVDHCKRHVWN</sequence>
<dbReference type="InterPro" id="IPR051428">
    <property type="entry name" value="Sphingo_Act-Surfact_Prot"/>
</dbReference>
<comment type="subcellular location">
    <subcellularLocation>
        <location evidence="1">Lysosome</location>
    </subcellularLocation>
    <subcellularLocation>
        <location evidence="2">Secreted</location>
    </subcellularLocation>
</comment>
<dbReference type="Ensembl" id="ENSCMUT00000038279.1">
    <property type="protein sequence ID" value="ENSCMUP00000029437.1"/>
    <property type="gene ID" value="ENSCMUG00000005208.2"/>
</dbReference>
<reference evidence="14" key="1">
    <citation type="submission" date="2019-10" db="EMBL/GenBank/DDBJ databases">
        <title>Corvus moneduloides (New Caledonian crow) genome, bCorMon1, primary haplotype.</title>
        <authorList>
            <person name="Rutz C."/>
            <person name="Fungtammasan C."/>
            <person name="Mountcastle J."/>
            <person name="Formenti G."/>
            <person name="Chow W."/>
            <person name="Howe K."/>
            <person name="Steele M.P."/>
            <person name="Fernandes J."/>
            <person name="Gilbert M.T.P."/>
            <person name="Fedrigo O."/>
            <person name="Jarvis E.D."/>
            <person name="Gemmell N."/>
        </authorList>
    </citation>
    <scope>NUCLEOTIDE SEQUENCE [LARGE SCALE GENOMIC DNA]</scope>
</reference>
<dbReference type="PANTHER" id="PTHR11480:SF36">
    <property type="entry name" value="PROSAPOSIN"/>
    <property type="match status" value="1"/>
</dbReference>
<keyword evidence="4" id="KW-0732">Signal</keyword>
<dbReference type="OMA" id="DICVHAG"/>
<dbReference type="GO" id="GO:0007193">
    <property type="term" value="P:adenylate cyclase-inhibiting G protein-coupled receptor signaling pathway"/>
    <property type="evidence" value="ECO:0007669"/>
    <property type="project" value="TreeGrafter"/>
</dbReference>
<dbReference type="Proteomes" id="UP000694553">
    <property type="component" value="Unassembled WGS sequence"/>
</dbReference>
<keyword evidence="6" id="KW-1015">Disulfide bond</keyword>
<evidence type="ECO:0000256" key="2">
    <source>
        <dbReference type="ARBA" id="ARBA00004613"/>
    </source>
</evidence>
<comment type="function">
    <text evidence="11">Saposin-B stimulates the hydrolysis of galacto-cerebroside sulfate by arylsulfatase A (EC 3.1.6.8), GM1 gangliosides by beta-galactosidase (EC 3.2.1.23) and globotriaosylceramide by alpha-galactosidase A (EC 3.2.1.22). Saposin-B forms a solubilizing complex with the substrates of the sphingolipid hydrolases.</text>
</comment>
<dbReference type="SMART" id="SM00741">
    <property type="entry name" value="SapB"/>
    <property type="match status" value="4"/>
</dbReference>
<name>A0A8U7MRS0_CORMO</name>
<dbReference type="SMART" id="SM00162">
    <property type="entry name" value="SAPA"/>
    <property type="match status" value="2"/>
</dbReference>
<reference evidence="13" key="2">
    <citation type="submission" date="2025-08" db="UniProtKB">
        <authorList>
            <consortium name="Ensembl"/>
        </authorList>
    </citation>
    <scope>IDENTIFICATION</scope>
</reference>
<evidence type="ECO:0000256" key="7">
    <source>
        <dbReference type="ARBA" id="ARBA00023180"/>
    </source>
</evidence>
<dbReference type="FunFam" id="1.10.225.10:FF:000002">
    <property type="entry name" value="prosaposin isoform X2"/>
    <property type="match status" value="2"/>
</dbReference>
<evidence type="ECO:0000256" key="5">
    <source>
        <dbReference type="ARBA" id="ARBA00022737"/>
    </source>
</evidence>
<keyword evidence="5" id="KW-0677">Repeat</keyword>
<dbReference type="GO" id="GO:0006665">
    <property type="term" value="P:sphingolipid metabolic process"/>
    <property type="evidence" value="ECO:0007669"/>
    <property type="project" value="InterPro"/>
</dbReference>
<keyword evidence="7" id="KW-0325">Glycoprotein</keyword>
<evidence type="ECO:0000256" key="1">
    <source>
        <dbReference type="ARBA" id="ARBA00004371"/>
    </source>
</evidence>
<evidence type="ECO:0000256" key="4">
    <source>
        <dbReference type="ARBA" id="ARBA00022729"/>
    </source>
</evidence>
<accession>A0A8U7MRS0</accession>
<gene>
    <name evidence="13" type="primary">PSAP</name>
</gene>
<dbReference type="Gene3D" id="1.10.225.10">
    <property type="entry name" value="Saposin-like"/>
    <property type="match status" value="4"/>
</dbReference>
<evidence type="ECO:0000256" key="9">
    <source>
        <dbReference type="ARBA" id="ARBA00037150"/>
    </source>
</evidence>
<comment type="function">
    <text evidence="9">Saposin-A and saposin-C stimulate the hydrolysis of glucosylceramide by beta-glucosylceramidase (EC 3.2.1.45) and galactosylceramide by beta-galactosylceramidase (EC 3.2.1.46). Saposin-C apparently acts by combining with the enzyme and acidic lipid to form an activated complex, rather than by solubilizing the substrate.</text>
</comment>
<evidence type="ECO:0000313" key="13">
    <source>
        <dbReference type="Ensembl" id="ENSCMUP00000029437.1"/>
    </source>
</evidence>
<dbReference type="PANTHER" id="PTHR11480">
    <property type="entry name" value="SAPOSIN-RELATED"/>
    <property type="match status" value="1"/>
</dbReference>
<keyword evidence="8" id="KW-0458">Lysosome</keyword>
<comment type="function">
    <text evidence="10">Saposin-D is a specific sphingomyelin phosphodiesterase activator (EC 3.1.4.12).</text>
</comment>
<dbReference type="InterPro" id="IPR008138">
    <property type="entry name" value="SapB_2"/>
</dbReference>
<reference evidence="13" key="3">
    <citation type="submission" date="2025-09" db="UniProtKB">
        <authorList>
            <consortium name="Ensembl"/>
        </authorList>
    </citation>
    <scope>IDENTIFICATION</scope>
</reference>
<keyword evidence="14" id="KW-1185">Reference proteome</keyword>
<dbReference type="GO" id="GO:0016020">
    <property type="term" value="C:membrane"/>
    <property type="evidence" value="ECO:0007669"/>
    <property type="project" value="GOC"/>
</dbReference>
<dbReference type="PRINTS" id="PR01797">
    <property type="entry name" value="SAPOSIN"/>
</dbReference>
<dbReference type="GO" id="GO:0005576">
    <property type="term" value="C:extracellular region"/>
    <property type="evidence" value="ECO:0007669"/>
    <property type="project" value="UniProtKB-SubCell"/>
</dbReference>
<dbReference type="Pfam" id="PF03489">
    <property type="entry name" value="SapB_2"/>
    <property type="match status" value="3"/>
</dbReference>
<dbReference type="GO" id="GO:0019216">
    <property type="term" value="P:regulation of lipid metabolic process"/>
    <property type="evidence" value="ECO:0007669"/>
    <property type="project" value="TreeGrafter"/>
</dbReference>
<dbReference type="InterPro" id="IPR003119">
    <property type="entry name" value="SAP_A"/>
</dbReference>
<dbReference type="InterPro" id="IPR008139">
    <property type="entry name" value="SaposinB_dom"/>
</dbReference>
<proteinExistence type="predicted"/>
<dbReference type="InterPro" id="IPR011001">
    <property type="entry name" value="Saposin-like"/>
</dbReference>
<dbReference type="GO" id="GO:0005764">
    <property type="term" value="C:lysosome"/>
    <property type="evidence" value="ECO:0007669"/>
    <property type="project" value="InterPro"/>
</dbReference>